<dbReference type="SUPFAM" id="SSF51556">
    <property type="entry name" value="Metallo-dependent hydrolases"/>
    <property type="match status" value="1"/>
</dbReference>
<dbReference type="Pfam" id="PF04909">
    <property type="entry name" value="Amidohydro_2"/>
    <property type="match status" value="1"/>
</dbReference>
<organism evidence="5 6">
    <name type="scientific">Saxophila tyrrhenica</name>
    <dbReference type="NCBI Taxonomy" id="1690608"/>
    <lineage>
        <taxon>Eukaryota</taxon>
        <taxon>Fungi</taxon>
        <taxon>Dikarya</taxon>
        <taxon>Ascomycota</taxon>
        <taxon>Pezizomycotina</taxon>
        <taxon>Dothideomycetes</taxon>
        <taxon>Dothideomycetidae</taxon>
        <taxon>Mycosphaerellales</taxon>
        <taxon>Extremaceae</taxon>
        <taxon>Saxophila</taxon>
    </lineage>
</organism>
<keyword evidence="6" id="KW-1185">Reference proteome</keyword>
<dbReference type="PANTHER" id="PTHR21240:SF30">
    <property type="entry name" value="AMIDOHYDROLASE-RELATED DOMAIN-CONTAINING PROTEIN-RELATED"/>
    <property type="match status" value="1"/>
</dbReference>
<dbReference type="GO" id="GO:0005829">
    <property type="term" value="C:cytosol"/>
    <property type="evidence" value="ECO:0007669"/>
    <property type="project" value="TreeGrafter"/>
</dbReference>
<reference evidence="5 6" key="1">
    <citation type="submission" date="2023-08" db="EMBL/GenBank/DDBJ databases">
        <title>Black Yeasts Isolated from many extreme environments.</title>
        <authorList>
            <person name="Coleine C."/>
            <person name="Stajich J.E."/>
            <person name="Selbmann L."/>
        </authorList>
    </citation>
    <scope>NUCLEOTIDE SEQUENCE [LARGE SCALE GENOMIC DNA]</scope>
    <source>
        <strain evidence="5 6">CCFEE 5935</strain>
    </source>
</reference>
<dbReference type="GO" id="GO:0016787">
    <property type="term" value="F:hydrolase activity"/>
    <property type="evidence" value="ECO:0007669"/>
    <property type="project" value="InterPro"/>
</dbReference>
<accession>A0AAV9NWS7</accession>
<keyword evidence="2 3" id="KW-0456">Lyase</keyword>
<protein>
    <recommendedName>
        <fullName evidence="4">Amidohydrolase-related domain-containing protein</fullName>
    </recommendedName>
</protein>
<evidence type="ECO:0000313" key="6">
    <source>
        <dbReference type="Proteomes" id="UP001337655"/>
    </source>
</evidence>
<dbReference type="AlphaFoldDB" id="A0AAV9NWS7"/>
<dbReference type="InterPro" id="IPR032465">
    <property type="entry name" value="ACMSD"/>
</dbReference>
<keyword evidence="1 3" id="KW-0210">Decarboxylase</keyword>
<evidence type="ECO:0000256" key="3">
    <source>
        <dbReference type="RuleBase" id="RU366045"/>
    </source>
</evidence>
<dbReference type="PANTHER" id="PTHR21240">
    <property type="entry name" value="2-AMINO-3-CARBOXYLMUCONATE-6-SEMIALDEHYDE DECARBOXYLASE"/>
    <property type="match status" value="1"/>
</dbReference>
<dbReference type="Gene3D" id="3.20.20.140">
    <property type="entry name" value="Metal-dependent hydrolases"/>
    <property type="match status" value="1"/>
</dbReference>
<evidence type="ECO:0000313" key="5">
    <source>
        <dbReference type="EMBL" id="KAK5162858.1"/>
    </source>
</evidence>
<dbReference type="InterPro" id="IPR006680">
    <property type="entry name" value="Amidohydro-rel"/>
</dbReference>
<comment type="similarity">
    <text evidence="3">Belongs to the metallo-dependent hydrolases superfamily.</text>
</comment>
<feature type="domain" description="Amidohydrolase-related" evidence="4">
    <location>
        <begin position="65"/>
        <end position="312"/>
    </location>
</feature>
<dbReference type="GeneID" id="89932435"/>
<dbReference type="GO" id="GO:0016831">
    <property type="term" value="F:carboxy-lyase activity"/>
    <property type="evidence" value="ECO:0007669"/>
    <property type="project" value="UniProtKB-KW"/>
</dbReference>
<comment type="caution">
    <text evidence="5">The sequence shown here is derived from an EMBL/GenBank/DDBJ whole genome shotgun (WGS) entry which is preliminary data.</text>
</comment>
<evidence type="ECO:0000256" key="2">
    <source>
        <dbReference type="ARBA" id="ARBA00023239"/>
    </source>
</evidence>
<evidence type="ECO:0000256" key="1">
    <source>
        <dbReference type="ARBA" id="ARBA00022793"/>
    </source>
</evidence>
<dbReference type="InterPro" id="IPR032466">
    <property type="entry name" value="Metal_Hydrolase"/>
</dbReference>
<proteinExistence type="inferred from homology"/>
<sequence length="318" mass="36174">MAPLIALEEHFDTSLFPSDALHENLPSHLTERLHDLGEGRIKNLDAGKTSLQVLSHIGCWTPVKECVESNDRLAAACRQYPDRFAGFAQLPMQDPQAAVKELERTVRELRFVGALLNNHTEDGSMYDDQKFWPVFERAVELDVPIYIHPTYPAENMERHYKGSFSPGAAIMMSTAGWGWHSETGLHILRLFASGLFDKYPKLKIVIGHMGELLPYMLDRIIHSSRNWGKFERDLRTVWRENIWVTSSGMFTLPPLECLLKMSSADHVMFSVDYPFSSTETGLQFVEEIEKSGLFNKEQFEGFCHGNAEKLLKVDIAGK</sequence>
<name>A0AAV9NWS7_9PEZI</name>
<dbReference type="EMBL" id="JAVRRT010000032">
    <property type="protein sequence ID" value="KAK5162858.1"/>
    <property type="molecule type" value="Genomic_DNA"/>
</dbReference>
<evidence type="ECO:0000259" key="4">
    <source>
        <dbReference type="Pfam" id="PF04909"/>
    </source>
</evidence>
<dbReference type="Proteomes" id="UP001337655">
    <property type="component" value="Unassembled WGS sequence"/>
</dbReference>
<gene>
    <name evidence="5" type="ORF">LTR77_011115</name>
</gene>
<dbReference type="GO" id="GO:0019748">
    <property type="term" value="P:secondary metabolic process"/>
    <property type="evidence" value="ECO:0007669"/>
    <property type="project" value="TreeGrafter"/>
</dbReference>
<dbReference type="RefSeq" id="XP_064653470.1">
    <property type="nucleotide sequence ID" value="XM_064808327.1"/>
</dbReference>